<feature type="compositionally biased region" description="Polar residues" evidence="1">
    <location>
        <begin position="580"/>
        <end position="592"/>
    </location>
</feature>
<feature type="compositionally biased region" description="Low complexity" evidence="1">
    <location>
        <begin position="354"/>
        <end position="363"/>
    </location>
</feature>
<proteinExistence type="predicted"/>
<evidence type="ECO:0000313" key="3">
    <source>
        <dbReference type="Proteomes" id="UP000077521"/>
    </source>
</evidence>
<dbReference type="InterPro" id="IPR001680">
    <property type="entry name" value="WD40_rpt"/>
</dbReference>
<dbReference type="SUPFAM" id="SSF50978">
    <property type="entry name" value="WD40 repeat-like"/>
    <property type="match status" value="1"/>
</dbReference>
<feature type="region of interest" description="Disordered" evidence="1">
    <location>
        <begin position="170"/>
        <end position="244"/>
    </location>
</feature>
<feature type="compositionally biased region" description="Polar residues" evidence="1">
    <location>
        <begin position="196"/>
        <end position="237"/>
    </location>
</feature>
<feature type="region of interest" description="Disordered" evidence="1">
    <location>
        <begin position="559"/>
        <end position="679"/>
    </location>
</feature>
<dbReference type="SMART" id="SM00320">
    <property type="entry name" value="WD40"/>
    <property type="match status" value="1"/>
</dbReference>
<dbReference type="PANTHER" id="PTHR43991:SF9">
    <property type="entry name" value="DUF2415 DOMAIN-CONTAINING PROTEIN"/>
    <property type="match status" value="1"/>
</dbReference>
<feature type="compositionally biased region" description="Basic and acidic residues" evidence="1">
    <location>
        <begin position="620"/>
        <end position="638"/>
    </location>
</feature>
<feature type="compositionally biased region" description="Low complexity" evidence="1">
    <location>
        <begin position="833"/>
        <end position="843"/>
    </location>
</feature>
<dbReference type="InterPro" id="IPR015943">
    <property type="entry name" value="WD40/YVTN_repeat-like_dom_sf"/>
</dbReference>
<dbReference type="InterPro" id="IPR036322">
    <property type="entry name" value="WD40_repeat_dom_sf"/>
</dbReference>
<accession>A0A177TMD2</accession>
<dbReference type="Pfam" id="PF00400">
    <property type="entry name" value="WD40"/>
    <property type="match status" value="1"/>
</dbReference>
<feature type="compositionally biased region" description="Low complexity" evidence="1">
    <location>
        <begin position="732"/>
        <end position="765"/>
    </location>
</feature>
<dbReference type="EMBL" id="LWDF02000033">
    <property type="protein sequence ID" value="KAE8259546.1"/>
    <property type="molecule type" value="Genomic_DNA"/>
</dbReference>
<name>A0A177TMD2_9BASI</name>
<dbReference type="Gene3D" id="2.130.10.10">
    <property type="entry name" value="YVTN repeat-like/Quinoprotein amine dehydrogenase"/>
    <property type="match status" value="1"/>
</dbReference>
<protein>
    <submittedName>
        <fullName evidence="2">Uncharacterized protein</fullName>
    </submittedName>
</protein>
<dbReference type="PROSITE" id="PS50082">
    <property type="entry name" value="WD_REPEATS_2"/>
    <property type="match status" value="1"/>
</dbReference>
<comment type="caution">
    <text evidence="2">The sequence shown here is derived from an EMBL/GenBank/DDBJ whole genome shotgun (WGS) entry which is preliminary data.</text>
</comment>
<gene>
    <name evidence="2" type="ORF">A4X13_0g954</name>
</gene>
<organism evidence="2 3">
    <name type="scientific">Tilletia indica</name>
    <dbReference type="NCBI Taxonomy" id="43049"/>
    <lineage>
        <taxon>Eukaryota</taxon>
        <taxon>Fungi</taxon>
        <taxon>Dikarya</taxon>
        <taxon>Basidiomycota</taxon>
        <taxon>Ustilaginomycotina</taxon>
        <taxon>Exobasidiomycetes</taxon>
        <taxon>Tilletiales</taxon>
        <taxon>Tilletiaceae</taxon>
        <taxon>Tilletia</taxon>
    </lineage>
</organism>
<feature type="compositionally biased region" description="Low complexity" evidence="1">
    <location>
        <begin position="309"/>
        <end position="324"/>
    </location>
</feature>
<dbReference type="PANTHER" id="PTHR43991">
    <property type="entry name" value="WD REPEAT PROTEIN (AFU_ORTHOLOGUE AFUA_8G05640)-RELATED"/>
    <property type="match status" value="1"/>
</dbReference>
<feature type="region of interest" description="Disordered" evidence="1">
    <location>
        <begin position="352"/>
        <end position="375"/>
    </location>
</feature>
<feature type="compositionally biased region" description="Low complexity" evidence="1">
    <location>
        <begin position="170"/>
        <end position="188"/>
    </location>
</feature>
<feature type="region of interest" description="Disordered" evidence="1">
    <location>
        <begin position="305"/>
        <end position="338"/>
    </location>
</feature>
<dbReference type="Proteomes" id="UP000077521">
    <property type="component" value="Unassembled WGS sequence"/>
</dbReference>
<evidence type="ECO:0000313" key="2">
    <source>
        <dbReference type="EMBL" id="KAE8259546.1"/>
    </source>
</evidence>
<feature type="compositionally biased region" description="Gly residues" evidence="1">
    <location>
        <begin position="659"/>
        <end position="669"/>
    </location>
</feature>
<sequence length="987" mass="105733">MTRKRDYIGVDYAVKQRAMVTPAHEQLKDLLWPGTTPNSVVYVSGYQINEINYSTDKLPREQVGFPRPIFRMRFQSRFRRTWRADEIQLAPSLCVALLAPVPPPRPMRLFQRVRHNCPSFPEFALVLTKGAALASTALCTFDFKPYCISVGHGIIAAGGSQSELAIRPLPSRLSSSSGTGSRGSTATARNAWTLRPSPTGTTVNAISIVPSHSSPSTNEYASSSSHAGPSRGRSNYGISDPYDAEGNPLLPSGIVDFSNLEASHQASLELATAAAVQDLLDEEEEVERARSEMAAAYGYSPWLSRTHHQQQQTGSSSSSAARQGYTHASAPPWPTSQDDIWSIRKSIRDGAGFGSSWSSSHPSSGEHEASTSSCRINVSTNEKTVRSYRVRTPRASALQFERFPGLVPIRTAYFPTQVNHTSTSPDRRSLVAVGDSNDVFLRRISPSGELEDLSTLRASGGGSFSTSWHPSGLQFAVGSSDGRVHVWDIRSSKPLTCLETASSSTPAVLGPGGDGETDAIRTVKYSPCGRMLAYAQHMDAFHVIETVSYQHSQRIAAPQLPNGGAAASSSRNQGGGPSGGSSYHAPTNTSPFNGEGPFVGPDDDDGDGAPEAPPPQLPRHLADRGPSRFHHPNSDPRHRIVPRSRYAAPHPYGWEDVGSGAGGGRGGSGPSSSSSSANARDYGYRSSFWHGTTASTSTGTSSLYPSYTSTYRRNAAAPHSGTNWYSGWGSGSGSNFSSSPVPSGSTSAAAAATSSSLSTTLNDTAELGRMARRSRLQATTEEQRAARQAYTYRRRYLLDGRDWTATVPTPPSPAPGPSSSEQDEPESPPPGTRSSAYSAYVRASGGGAGSQNRFGNSEAHPSHLPPATTTTTTSSSTIWLDLQPEDGVLVLPPTPALPSRQYVTQPFRSRSPFSGAEISPEYLEEIDQQSWSAIHSYQRRLAMPSATHITGLCWEPSGSALYCSTRDVVARYPVLDLRLSSTHSSLI</sequence>
<dbReference type="AlphaFoldDB" id="A0A177TMD2"/>
<feature type="region of interest" description="Disordered" evidence="1">
    <location>
        <begin position="732"/>
        <end position="767"/>
    </location>
</feature>
<reference evidence="2" key="1">
    <citation type="submission" date="2016-04" db="EMBL/GenBank/DDBJ databases">
        <authorList>
            <person name="Nguyen H.D."/>
            <person name="Samba Siva P."/>
            <person name="Cullis J."/>
            <person name="Levesque C.A."/>
            <person name="Hambleton S."/>
        </authorList>
    </citation>
    <scope>NUCLEOTIDE SEQUENCE</scope>
    <source>
        <strain evidence="2">DAOMC 236416</strain>
    </source>
</reference>
<reference evidence="2" key="2">
    <citation type="journal article" date="2019" name="IMA Fungus">
        <title>Genome sequencing and comparison of five Tilletia species to identify candidate genes for the detection of regulated species infecting wheat.</title>
        <authorList>
            <person name="Nguyen H.D.T."/>
            <person name="Sultana T."/>
            <person name="Kesanakurti P."/>
            <person name="Hambleton S."/>
        </authorList>
    </citation>
    <scope>NUCLEOTIDE SEQUENCE</scope>
    <source>
        <strain evidence="2">DAOMC 236416</strain>
    </source>
</reference>
<dbReference type="PROSITE" id="PS50294">
    <property type="entry name" value="WD_REPEATS_REGION"/>
    <property type="match status" value="1"/>
</dbReference>
<feature type="region of interest" description="Disordered" evidence="1">
    <location>
        <begin position="801"/>
        <end position="875"/>
    </location>
</feature>
<keyword evidence="3" id="KW-1185">Reference proteome</keyword>
<evidence type="ECO:0000256" key="1">
    <source>
        <dbReference type="SAM" id="MobiDB-lite"/>
    </source>
</evidence>